<dbReference type="SMART" id="SM00421">
    <property type="entry name" value="HTH_LUXR"/>
    <property type="match status" value="1"/>
</dbReference>
<dbReference type="SUPFAM" id="SSF46894">
    <property type="entry name" value="C-terminal effector domain of the bipartite response regulators"/>
    <property type="match status" value="1"/>
</dbReference>
<dbReference type="Pfam" id="PF07495">
    <property type="entry name" value="Y_Y_Y"/>
    <property type="match status" value="1"/>
</dbReference>
<evidence type="ECO:0000259" key="3">
    <source>
        <dbReference type="SMART" id="SM00421"/>
    </source>
</evidence>
<dbReference type="SUPFAM" id="SSF63829">
    <property type="entry name" value="Calcium-dependent phosphotriesterase"/>
    <property type="match status" value="2"/>
</dbReference>
<dbReference type="InterPro" id="IPR011123">
    <property type="entry name" value="Y_Y_Y"/>
</dbReference>
<sequence length="1014" mass="115555">MHQGLLHYYNNLTKLRNNCPDAVVYYVNSLIGVLHMRNRTCAAFLLLVTLFIPCLHAQNTIGLPEVVNYSKQLYHAGTQNWAIRQGRTGVMYFANNEGLLTFDGIYWRTYPLPNKTKVRSLEIGPDNRIYIGGENEFGYFTPDERGALHYVSLRSLVHERDRGFADIWNVAVLNGAVFFRASNRIFVYEDNAITVFSGGSHWRFLGVANSMAVAQDAVSGLLRYDNGRWMPWITGGDLPAEYLTTALLPVDKEAALLVTMDAGIFRLAGERATRLQSAFIDQVRTERIYAATRVNDELIALATSLGGCYIVTNEGKFVHRFARPDGLQNNNVLSVFRDRDKNLWLGLDNGIDFIAYDNAIKTMYPAAAKDEAGYASVIHQGRLYVGTSNGLYAVPVGQFGDLSYVKGTFTAVAHSRGQVWGLAEINGKLLMAHHEGIFEVEGNAARQVVKRNGFWGFLPLSRIYPVRKVAVGNYNGVNFLEYDGQAFKPTGSVQGFDVASRFLCTDVREENVIWTSHPYRGVYKLTLADNGQSQSRLYTHKDGLPLSLNHNYIYKVKNKILVATEKGIYEYNAGTDRFQSSVYYNGIFKGLGVRYLKEDQTGNVWFVRGKELGVVDMTSGSPKIIFLPEINHKMVSGFEYIHPLNEENILIGGEKGIYHINYKKYKQHKSHIDVQVRAMRSTGKADTLLFGGYFGEVNDVKKQSEEQVPHVANRLNSVSFEFSSTLFSQQSSIEYAYFLEGFDNNWSNWSARSSKEYTHLPPGQYTFKVKARNNFGSESEVAGYSFVILPPWYQTIWAYLGYGVLVLGMAWLFYKWQEKRFLRQQEQHLQEQKRLQYLHQLELEKSEKEIIKLKNEKLEAEILHKNTDLATSAMHLVQKAELLSKLKSDLVKITRSAEDDKINDDLKKMIKVVADENKVDKDWGQFSRHFDSVHSNFLIALKEKYPNLTANELKMSAYLRMNLSSKEIAQLMNISLRGVEVSRYRLRKKLQLPTEVNMFNFFLGFHFDESKEKA</sequence>
<evidence type="ECO:0000313" key="4">
    <source>
        <dbReference type="EMBL" id="GGM88575.1"/>
    </source>
</evidence>
<comment type="caution">
    <text evidence="4">The sequence shown here is derived from an EMBL/GenBank/DDBJ whole genome shotgun (WGS) entry which is preliminary data.</text>
</comment>
<keyword evidence="2" id="KW-1133">Transmembrane helix</keyword>
<keyword evidence="2" id="KW-0812">Transmembrane</keyword>
<feature type="domain" description="HTH luxR-type" evidence="3">
    <location>
        <begin position="945"/>
        <end position="1002"/>
    </location>
</feature>
<feature type="transmembrane region" description="Helical" evidence="2">
    <location>
        <begin position="796"/>
        <end position="814"/>
    </location>
</feature>
<dbReference type="Gene3D" id="1.10.10.10">
    <property type="entry name" value="Winged helix-like DNA-binding domain superfamily/Winged helix DNA-binding domain"/>
    <property type="match status" value="1"/>
</dbReference>
<protein>
    <recommendedName>
        <fullName evidence="3">HTH luxR-type domain-containing protein</fullName>
    </recommendedName>
</protein>
<dbReference type="PANTHER" id="PTHR43547">
    <property type="entry name" value="TWO-COMPONENT HISTIDINE KINASE"/>
    <property type="match status" value="1"/>
</dbReference>
<evidence type="ECO:0000256" key="1">
    <source>
        <dbReference type="ARBA" id="ARBA00022553"/>
    </source>
</evidence>
<dbReference type="PANTHER" id="PTHR43547:SF2">
    <property type="entry name" value="HYBRID SIGNAL TRANSDUCTION HISTIDINE KINASE C"/>
    <property type="match status" value="1"/>
</dbReference>
<keyword evidence="5" id="KW-1185">Reference proteome</keyword>
<dbReference type="Pfam" id="PF07494">
    <property type="entry name" value="Reg_prop"/>
    <property type="match status" value="1"/>
</dbReference>
<accession>A0ABQ2HSC5</accession>
<name>A0ABQ2HSC5_9BACT</name>
<dbReference type="InterPro" id="IPR016032">
    <property type="entry name" value="Sig_transdc_resp-reg_C-effctor"/>
</dbReference>
<dbReference type="InterPro" id="IPR000792">
    <property type="entry name" value="Tscrpt_reg_LuxR_C"/>
</dbReference>
<gene>
    <name evidence="4" type="ORF">GCM10010967_21550</name>
</gene>
<dbReference type="InterPro" id="IPR015943">
    <property type="entry name" value="WD40/YVTN_repeat-like_dom_sf"/>
</dbReference>
<dbReference type="Proteomes" id="UP000632339">
    <property type="component" value="Unassembled WGS sequence"/>
</dbReference>
<dbReference type="Gene3D" id="2.130.10.10">
    <property type="entry name" value="YVTN repeat-like/Quinoprotein amine dehydrogenase"/>
    <property type="match status" value="2"/>
</dbReference>
<dbReference type="Gene3D" id="2.60.40.10">
    <property type="entry name" value="Immunoglobulins"/>
    <property type="match status" value="1"/>
</dbReference>
<evidence type="ECO:0000313" key="5">
    <source>
        <dbReference type="Proteomes" id="UP000632339"/>
    </source>
</evidence>
<organism evidence="4 5">
    <name type="scientific">Dyadobacter beijingensis</name>
    <dbReference type="NCBI Taxonomy" id="365489"/>
    <lineage>
        <taxon>Bacteria</taxon>
        <taxon>Pseudomonadati</taxon>
        <taxon>Bacteroidota</taxon>
        <taxon>Cytophagia</taxon>
        <taxon>Cytophagales</taxon>
        <taxon>Spirosomataceae</taxon>
        <taxon>Dyadobacter</taxon>
    </lineage>
</organism>
<dbReference type="InterPro" id="IPR011110">
    <property type="entry name" value="Reg_prop"/>
</dbReference>
<dbReference type="InterPro" id="IPR036388">
    <property type="entry name" value="WH-like_DNA-bd_sf"/>
</dbReference>
<reference evidence="5" key="1">
    <citation type="journal article" date="2019" name="Int. J. Syst. Evol. Microbiol.">
        <title>The Global Catalogue of Microorganisms (GCM) 10K type strain sequencing project: providing services to taxonomists for standard genome sequencing and annotation.</title>
        <authorList>
            <consortium name="The Broad Institute Genomics Platform"/>
            <consortium name="The Broad Institute Genome Sequencing Center for Infectious Disease"/>
            <person name="Wu L."/>
            <person name="Ma J."/>
        </authorList>
    </citation>
    <scope>NUCLEOTIDE SEQUENCE [LARGE SCALE GENOMIC DNA]</scope>
    <source>
        <strain evidence="5">CGMCC 1.6375</strain>
    </source>
</reference>
<keyword evidence="1" id="KW-0597">Phosphoprotein</keyword>
<proteinExistence type="predicted"/>
<dbReference type="InterPro" id="IPR013783">
    <property type="entry name" value="Ig-like_fold"/>
</dbReference>
<keyword evidence="2" id="KW-0472">Membrane</keyword>
<evidence type="ECO:0000256" key="2">
    <source>
        <dbReference type="SAM" id="Phobius"/>
    </source>
</evidence>
<dbReference type="EMBL" id="BMLI01000001">
    <property type="protein sequence ID" value="GGM88575.1"/>
    <property type="molecule type" value="Genomic_DNA"/>
</dbReference>